<protein>
    <submittedName>
        <fullName evidence="2">Glutaredoxin family protein</fullName>
    </submittedName>
</protein>
<dbReference type="GO" id="GO:0045454">
    <property type="term" value="P:cell redox homeostasis"/>
    <property type="evidence" value="ECO:0007669"/>
    <property type="project" value="TreeGrafter"/>
</dbReference>
<evidence type="ECO:0000313" key="3">
    <source>
        <dbReference type="Proteomes" id="UP000430692"/>
    </source>
</evidence>
<dbReference type="InterPro" id="IPR002109">
    <property type="entry name" value="Glutaredoxin"/>
</dbReference>
<dbReference type="RefSeq" id="WP_160799631.1">
    <property type="nucleotide sequence ID" value="NZ_WUUL01000001.1"/>
</dbReference>
<dbReference type="EMBL" id="WUUL01000001">
    <property type="protein sequence ID" value="MXQ52629.1"/>
    <property type="molecule type" value="Genomic_DNA"/>
</dbReference>
<dbReference type="Gene3D" id="3.40.30.10">
    <property type="entry name" value="Glutaredoxin"/>
    <property type="match status" value="1"/>
</dbReference>
<feature type="domain" description="Glutaredoxin" evidence="1">
    <location>
        <begin position="6"/>
        <end position="63"/>
    </location>
</feature>
<dbReference type="PROSITE" id="PS51354">
    <property type="entry name" value="GLUTAREDOXIN_2"/>
    <property type="match status" value="1"/>
</dbReference>
<keyword evidence="3" id="KW-1185">Reference proteome</keyword>
<dbReference type="CDD" id="cd02976">
    <property type="entry name" value="NrdH"/>
    <property type="match status" value="1"/>
</dbReference>
<evidence type="ECO:0000313" key="2">
    <source>
        <dbReference type="EMBL" id="MXQ52629.1"/>
    </source>
</evidence>
<comment type="caution">
    <text evidence="2">The sequence shown here is derived from an EMBL/GenBank/DDBJ whole genome shotgun (WGS) entry which is preliminary data.</text>
</comment>
<gene>
    <name evidence="2" type="ORF">GSM42_02455</name>
</gene>
<dbReference type="InterPro" id="IPR036249">
    <property type="entry name" value="Thioredoxin-like_sf"/>
</dbReference>
<accession>A0A6I4VLY2</accession>
<dbReference type="Pfam" id="PF00462">
    <property type="entry name" value="Glutaredoxin"/>
    <property type="match status" value="1"/>
</dbReference>
<dbReference type="PANTHER" id="PTHR34386">
    <property type="entry name" value="GLUTAREDOXIN"/>
    <property type="match status" value="1"/>
</dbReference>
<dbReference type="SUPFAM" id="SSF52833">
    <property type="entry name" value="Thioredoxin-like"/>
    <property type="match status" value="1"/>
</dbReference>
<sequence>MKQKNIVVYTIPTCPDCHEAKRYFQENGSSFLEKDCTTNPDYPQEVYNLAGKQVVPTILIDDQAFIGFSNNYEAISSKIES</sequence>
<reference evidence="2 3" key="1">
    <citation type="submission" date="2019-12" db="EMBL/GenBank/DDBJ databases">
        <title>Whole-genome analyses of novel actinobacteria.</title>
        <authorList>
            <person name="Sahin N."/>
            <person name="Saygin H."/>
        </authorList>
    </citation>
    <scope>NUCLEOTIDE SEQUENCE [LARGE SCALE GENOMIC DNA]</scope>
    <source>
        <strain evidence="2 3">KC615</strain>
    </source>
</reference>
<dbReference type="GO" id="GO:0009055">
    <property type="term" value="F:electron transfer activity"/>
    <property type="evidence" value="ECO:0007669"/>
    <property type="project" value="TreeGrafter"/>
</dbReference>
<organism evidence="2 3">
    <name type="scientific">Shimazuella alba</name>
    <dbReference type="NCBI Taxonomy" id="2690964"/>
    <lineage>
        <taxon>Bacteria</taxon>
        <taxon>Bacillati</taxon>
        <taxon>Bacillota</taxon>
        <taxon>Bacilli</taxon>
        <taxon>Bacillales</taxon>
        <taxon>Thermoactinomycetaceae</taxon>
        <taxon>Shimazuella</taxon>
    </lineage>
</organism>
<name>A0A6I4VLY2_9BACL</name>
<dbReference type="AlphaFoldDB" id="A0A6I4VLY2"/>
<evidence type="ECO:0000259" key="1">
    <source>
        <dbReference type="Pfam" id="PF00462"/>
    </source>
</evidence>
<dbReference type="Proteomes" id="UP000430692">
    <property type="component" value="Unassembled WGS sequence"/>
</dbReference>
<dbReference type="InterPro" id="IPR051548">
    <property type="entry name" value="Grx-like_ET"/>
</dbReference>
<proteinExistence type="predicted"/>
<dbReference type="PANTHER" id="PTHR34386:SF1">
    <property type="entry name" value="GLUTAREDOXIN-LIKE PROTEIN NRDH"/>
    <property type="match status" value="1"/>
</dbReference>